<dbReference type="VEuPathDB" id="FungiDB:AFLA_009295"/>
<sequence>MVGSPSEREPRKQDQRGWCTQKAAATRVIAQKSTVWKRLRRADSASVPHMRGGGITPPCPMIRAAVEGLSPPTNSPSRLPLHIRIPPPSPPTTFFLLSLFVRISTYIFPPYLLSYSSSIHSTLLLTDICFAQYLYAISRSI</sequence>
<dbReference type="EMBL" id="ML734629">
    <property type="protein sequence ID" value="KAB8244305.1"/>
    <property type="molecule type" value="Genomic_DNA"/>
</dbReference>
<protein>
    <submittedName>
        <fullName evidence="2">Uncharacterized protein</fullName>
    </submittedName>
</protein>
<evidence type="ECO:0000256" key="1">
    <source>
        <dbReference type="SAM" id="MobiDB-lite"/>
    </source>
</evidence>
<accession>A0A5N6GQW6</accession>
<gene>
    <name evidence="2" type="ORF">BDV35DRAFT_293891</name>
</gene>
<name>A0A5N6GQW6_ASPFL</name>
<organism evidence="2">
    <name type="scientific">Aspergillus flavus</name>
    <dbReference type="NCBI Taxonomy" id="5059"/>
    <lineage>
        <taxon>Eukaryota</taxon>
        <taxon>Fungi</taxon>
        <taxon>Dikarya</taxon>
        <taxon>Ascomycota</taxon>
        <taxon>Pezizomycotina</taxon>
        <taxon>Eurotiomycetes</taxon>
        <taxon>Eurotiomycetidae</taxon>
        <taxon>Eurotiales</taxon>
        <taxon>Aspergillaceae</taxon>
        <taxon>Aspergillus</taxon>
        <taxon>Aspergillus subgen. Circumdati</taxon>
    </lineage>
</organism>
<reference evidence="2" key="1">
    <citation type="submission" date="2019-04" db="EMBL/GenBank/DDBJ databases">
        <title>Friends and foes A comparative genomics study of 23 Aspergillus species from section Flavi.</title>
        <authorList>
            <consortium name="DOE Joint Genome Institute"/>
            <person name="Kjaerbolling I."/>
            <person name="Vesth T."/>
            <person name="Frisvad J.C."/>
            <person name="Nybo J.L."/>
            <person name="Theobald S."/>
            <person name="Kildgaard S."/>
            <person name="Isbrandt T."/>
            <person name="Kuo A."/>
            <person name="Sato A."/>
            <person name="Lyhne E.K."/>
            <person name="Kogle M.E."/>
            <person name="Wiebenga A."/>
            <person name="Kun R.S."/>
            <person name="Lubbers R.J."/>
            <person name="Makela M.R."/>
            <person name="Barry K."/>
            <person name="Chovatia M."/>
            <person name="Clum A."/>
            <person name="Daum C."/>
            <person name="Haridas S."/>
            <person name="He G."/>
            <person name="LaButti K."/>
            <person name="Lipzen A."/>
            <person name="Mondo S."/>
            <person name="Riley R."/>
            <person name="Salamov A."/>
            <person name="Simmons B.A."/>
            <person name="Magnuson J.K."/>
            <person name="Henrissat B."/>
            <person name="Mortensen U.H."/>
            <person name="Larsen T.O."/>
            <person name="Devries R.P."/>
            <person name="Grigoriev I.V."/>
            <person name="Machida M."/>
            <person name="Baker S.E."/>
            <person name="Andersen M.R."/>
        </authorList>
    </citation>
    <scope>NUCLEOTIDE SEQUENCE [LARGE SCALE GENOMIC DNA]</scope>
    <source>
        <strain evidence="2">CBS 121.62</strain>
    </source>
</reference>
<feature type="compositionally biased region" description="Basic and acidic residues" evidence="1">
    <location>
        <begin position="1"/>
        <end position="15"/>
    </location>
</feature>
<evidence type="ECO:0000313" key="2">
    <source>
        <dbReference type="EMBL" id="KAB8244305.1"/>
    </source>
</evidence>
<dbReference type="AlphaFoldDB" id="A0A5N6GQW6"/>
<feature type="region of interest" description="Disordered" evidence="1">
    <location>
        <begin position="1"/>
        <end position="20"/>
    </location>
</feature>
<proteinExistence type="predicted"/>
<dbReference type="Proteomes" id="UP000325434">
    <property type="component" value="Unassembled WGS sequence"/>
</dbReference>